<keyword evidence="7" id="KW-1185">Reference proteome</keyword>
<dbReference type="Pfam" id="PF13855">
    <property type="entry name" value="LRR_8"/>
    <property type="match status" value="1"/>
</dbReference>
<feature type="domain" description="Leucine-rich repeat-containing N-terminal plant-type" evidence="4">
    <location>
        <begin position="25"/>
        <end position="62"/>
    </location>
</feature>
<dbReference type="PANTHER" id="PTHR48065:SF75">
    <property type="entry name" value="LEUCINE-RICH REPEAT-CONTAINING N-TERMINAL PLANT-TYPE DOMAIN-CONTAINING PROTEIN"/>
    <property type="match status" value="1"/>
</dbReference>
<sequence length="219" mass="23763">MVLIARLLLLLIATCIRLGSSATDPTDVAALRSLMSQWQNTPQTWGKSDDPCGTPWEGVECTESRVTMLKLPSKGLEGTLSSDIGQLTELQNLDLSYNDLRGELTPNIGDLKKLSVLILTGCRFSGVIPQELGNLSNLDFLALNSNQFSGTIPASLGGLSHLYWLDLADNILTGPLPISTKNSPGFDLLTSKHLHLQNNKLSGVIPEPLFSSEMRLIHL</sequence>
<accession>A0AAX6HUW0</accession>
<reference evidence="5" key="1">
    <citation type="journal article" date="2023" name="GigaByte">
        <title>Genome assembly of the bearded iris, Iris pallida Lam.</title>
        <authorList>
            <person name="Bruccoleri R.E."/>
            <person name="Oakeley E.J."/>
            <person name="Faust A.M.E."/>
            <person name="Altorfer M."/>
            <person name="Dessus-Babus S."/>
            <person name="Burckhardt D."/>
            <person name="Oertli M."/>
            <person name="Naumann U."/>
            <person name="Petersen F."/>
            <person name="Wong J."/>
        </authorList>
    </citation>
    <scope>NUCLEOTIDE SEQUENCE</scope>
    <source>
        <strain evidence="5">GSM-AAB239-AS_SAM_17_03QT</strain>
    </source>
</reference>
<protein>
    <submittedName>
        <fullName evidence="5">Leucine-rich repeat receptor-like protein kinase isoform X1</fullName>
    </submittedName>
</protein>
<keyword evidence="5" id="KW-0675">Receptor</keyword>
<evidence type="ECO:0000313" key="7">
    <source>
        <dbReference type="Proteomes" id="UP001140949"/>
    </source>
</evidence>
<feature type="chain" id="PRO_5044718870" evidence="3">
    <location>
        <begin position="22"/>
        <end position="219"/>
    </location>
</feature>
<dbReference type="Gene3D" id="3.80.10.10">
    <property type="entry name" value="Ribonuclease Inhibitor"/>
    <property type="match status" value="1"/>
</dbReference>
<dbReference type="SUPFAM" id="SSF52058">
    <property type="entry name" value="L domain-like"/>
    <property type="match status" value="1"/>
</dbReference>
<dbReference type="AlphaFoldDB" id="A0AAX6HUW0"/>
<evidence type="ECO:0000256" key="2">
    <source>
        <dbReference type="ARBA" id="ARBA00022737"/>
    </source>
</evidence>
<evidence type="ECO:0000256" key="1">
    <source>
        <dbReference type="ARBA" id="ARBA00022614"/>
    </source>
</evidence>
<dbReference type="FunFam" id="3.80.10.10:FF:000363">
    <property type="entry name" value="Leucine-rich repeat family protein"/>
    <property type="match status" value="1"/>
</dbReference>
<gene>
    <name evidence="5" type="ORF">M6B38_292955</name>
    <name evidence="6" type="ORF">M6B38_292960</name>
</gene>
<proteinExistence type="predicted"/>
<keyword evidence="3" id="KW-0732">Signal</keyword>
<keyword evidence="1" id="KW-0433">Leucine-rich repeat</keyword>
<keyword evidence="5" id="KW-0418">Kinase</keyword>
<dbReference type="EMBL" id="JANAVB010006599">
    <property type="protein sequence ID" value="KAJ6844511.1"/>
    <property type="molecule type" value="Genomic_DNA"/>
</dbReference>
<organism evidence="5 7">
    <name type="scientific">Iris pallida</name>
    <name type="common">Sweet iris</name>
    <dbReference type="NCBI Taxonomy" id="29817"/>
    <lineage>
        <taxon>Eukaryota</taxon>
        <taxon>Viridiplantae</taxon>
        <taxon>Streptophyta</taxon>
        <taxon>Embryophyta</taxon>
        <taxon>Tracheophyta</taxon>
        <taxon>Spermatophyta</taxon>
        <taxon>Magnoliopsida</taxon>
        <taxon>Liliopsida</taxon>
        <taxon>Asparagales</taxon>
        <taxon>Iridaceae</taxon>
        <taxon>Iridoideae</taxon>
        <taxon>Irideae</taxon>
        <taxon>Iris</taxon>
    </lineage>
</organism>
<dbReference type="Pfam" id="PF08263">
    <property type="entry name" value="LRRNT_2"/>
    <property type="match status" value="1"/>
</dbReference>
<dbReference type="EMBL" id="JANAVB010006599">
    <property type="protein sequence ID" value="KAJ6844512.1"/>
    <property type="molecule type" value="Genomic_DNA"/>
</dbReference>
<evidence type="ECO:0000313" key="5">
    <source>
        <dbReference type="EMBL" id="KAJ6844511.1"/>
    </source>
</evidence>
<keyword evidence="5" id="KW-0808">Transferase</keyword>
<dbReference type="InterPro" id="IPR001611">
    <property type="entry name" value="Leu-rich_rpt"/>
</dbReference>
<keyword evidence="2" id="KW-0677">Repeat</keyword>
<name>A0AAX6HUW0_IRIPA</name>
<evidence type="ECO:0000259" key="4">
    <source>
        <dbReference type="Pfam" id="PF08263"/>
    </source>
</evidence>
<dbReference type="GO" id="GO:0016301">
    <property type="term" value="F:kinase activity"/>
    <property type="evidence" value="ECO:0007669"/>
    <property type="project" value="UniProtKB-KW"/>
</dbReference>
<dbReference type="PANTHER" id="PTHR48065">
    <property type="entry name" value="OS10G0469600 PROTEIN"/>
    <property type="match status" value="1"/>
</dbReference>
<dbReference type="InterPro" id="IPR032675">
    <property type="entry name" value="LRR_dom_sf"/>
</dbReference>
<dbReference type="InterPro" id="IPR013210">
    <property type="entry name" value="LRR_N_plant-typ"/>
</dbReference>
<comment type="caution">
    <text evidence="5">The sequence shown here is derived from an EMBL/GenBank/DDBJ whole genome shotgun (WGS) entry which is preliminary data.</text>
</comment>
<dbReference type="Pfam" id="PF00560">
    <property type="entry name" value="LRR_1"/>
    <property type="match status" value="2"/>
</dbReference>
<feature type="signal peptide" evidence="3">
    <location>
        <begin position="1"/>
        <end position="21"/>
    </location>
</feature>
<dbReference type="Proteomes" id="UP001140949">
    <property type="component" value="Unassembled WGS sequence"/>
</dbReference>
<reference evidence="5" key="2">
    <citation type="submission" date="2023-04" db="EMBL/GenBank/DDBJ databases">
        <authorList>
            <person name="Bruccoleri R.E."/>
            <person name="Oakeley E.J."/>
            <person name="Faust A.-M."/>
            <person name="Dessus-Babus S."/>
            <person name="Altorfer M."/>
            <person name="Burckhardt D."/>
            <person name="Oertli M."/>
            <person name="Naumann U."/>
            <person name="Petersen F."/>
            <person name="Wong J."/>
        </authorList>
    </citation>
    <scope>NUCLEOTIDE SEQUENCE</scope>
    <source>
        <strain evidence="5">GSM-AAB239-AS_SAM_17_03QT</strain>
        <tissue evidence="5">Leaf</tissue>
    </source>
</reference>
<evidence type="ECO:0000313" key="6">
    <source>
        <dbReference type="EMBL" id="KAJ6844512.1"/>
    </source>
</evidence>
<evidence type="ECO:0000256" key="3">
    <source>
        <dbReference type="SAM" id="SignalP"/>
    </source>
</evidence>